<dbReference type="InterPro" id="IPR000634">
    <property type="entry name" value="Ser/Thr_deHydtase_PyrdxlP-BS"/>
</dbReference>
<dbReference type="InterPro" id="IPR001926">
    <property type="entry name" value="TrpB-like_PALP"/>
</dbReference>
<keyword evidence="2" id="KW-0663">Pyridoxal phosphate</keyword>
<dbReference type="SUPFAM" id="SSF53686">
    <property type="entry name" value="Tryptophan synthase beta subunit-like PLP-dependent enzymes"/>
    <property type="match status" value="1"/>
</dbReference>
<comment type="cofactor">
    <cofactor evidence="1">
        <name>pyridoxal 5'-phosphate</name>
        <dbReference type="ChEBI" id="CHEBI:597326"/>
    </cofactor>
</comment>
<dbReference type="GO" id="GO:0006567">
    <property type="term" value="P:L-threonine catabolic process"/>
    <property type="evidence" value="ECO:0007669"/>
    <property type="project" value="TreeGrafter"/>
</dbReference>
<evidence type="ECO:0000313" key="5">
    <source>
        <dbReference type="EMBL" id="MPM40630.1"/>
    </source>
</evidence>
<comment type="caution">
    <text evidence="5">The sequence shown here is derived from an EMBL/GenBank/DDBJ whole genome shotgun (WGS) entry which is preliminary data.</text>
</comment>
<dbReference type="PROSITE" id="PS00165">
    <property type="entry name" value="DEHYDRATASE_SER_THR"/>
    <property type="match status" value="1"/>
</dbReference>
<dbReference type="EC" id="4.2.3.1" evidence="5"/>
<dbReference type="GO" id="GO:0003941">
    <property type="term" value="F:L-serine ammonia-lyase activity"/>
    <property type="evidence" value="ECO:0007669"/>
    <property type="project" value="TreeGrafter"/>
</dbReference>
<sequence>MGEGNTPVVRLGKELYAKVDYMMPTLSFKDRGAVVMIAAAHEKGIRHIIQDSSGNAGCSVAAYCARAGINADIYLGESTPEKKIKMIESFGAKVLKIAGSREDVAAAAIKEASKGEKYYASHVFDPLFVQGMKSYLFEVYHDFEGDLPDNIFVPLGNGTLFFGVHLALQDLLENQIINKSPNIIAIQTANCAPIYNSYILWHAATQKHPKEKVKPRFHSVINRGTIADGIAIASPAKGQQILEIICNYNYSIVAVDDTEILDAHSALSRMGYYVEHTSAANYAGYLKYMSKPDQVTGTSLITLCGATK</sequence>
<feature type="domain" description="Tryptophan synthase beta chain-like PALP" evidence="4">
    <location>
        <begin position="2"/>
        <end position="304"/>
    </location>
</feature>
<dbReference type="GO" id="GO:0006565">
    <property type="term" value="P:L-serine catabolic process"/>
    <property type="evidence" value="ECO:0007669"/>
    <property type="project" value="TreeGrafter"/>
</dbReference>
<dbReference type="AlphaFoldDB" id="A0A644ZIC5"/>
<dbReference type="InterPro" id="IPR036052">
    <property type="entry name" value="TrpB-like_PALP_sf"/>
</dbReference>
<gene>
    <name evidence="5" type="primary">thrC_29</name>
    <name evidence="5" type="ORF">SDC9_87274</name>
</gene>
<dbReference type="GO" id="GO:0009097">
    <property type="term" value="P:isoleucine biosynthetic process"/>
    <property type="evidence" value="ECO:0007669"/>
    <property type="project" value="TreeGrafter"/>
</dbReference>
<accession>A0A644ZIC5</accession>
<evidence type="ECO:0000256" key="2">
    <source>
        <dbReference type="ARBA" id="ARBA00022898"/>
    </source>
</evidence>
<dbReference type="PANTHER" id="PTHR48078">
    <property type="entry name" value="THREONINE DEHYDRATASE, MITOCHONDRIAL-RELATED"/>
    <property type="match status" value="1"/>
</dbReference>
<dbReference type="PANTHER" id="PTHR48078:SF6">
    <property type="entry name" value="L-THREONINE DEHYDRATASE CATABOLIC TDCB"/>
    <property type="match status" value="1"/>
</dbReference>
<dbReference type="Pfam" id="PF00291">
    <property type="entry name" value="PALP"/>
    <property type="match status" value="1"/>
</dbReference>
<evidence type="ECO:0000256" key="1">
    <source>
        <dbReference type="ARBA" id="ARBA00001933"/>
    </source>
</evidence>
<dbReference type="Gene3D" id="3.40.50.1100">
    <property type="match status" value="2"/>
</dbReference>
<name>A0A644ZIC5_9ZZZZ</name>
<dbReference type="InterPro" id="IPR050147">
    <property type="entry name" value="Ser/Thr_Dehydratase"/>
</dbReference>
<keyword evidence="3 5" id="KW-0456">Lyase</keyword>
<dbReference type="EMBL" id="VSSQ01009071">
    <property type="protein sequence ID" value="MPM40630.1"/>
    <property type="molecule type" value="Genomic_DNA"/>
</dbReference>
<evidence type="ECO:0000259" key="4">
    <source>
        <dbReference type="Pfam" id="PF00291"/>
    </source>
</evidence>
<reference evidence="5" key="1">
    <citation type="submission" date="2019-08" db="EMBL/GenBank/DDBJ databases">
        <authorList>
            <person name="Kucharzyk K."/>
            <person name="Murdoch R.W."/>
            <person name="Higgins S."/>
            <person name="Loffler F."/>
        </authorList>
    </citation>
    <scope>NUCLEOTIDE SEQUENCE</scope>
</reference>
<dbReference type="GO" id="GO:0004795">
    <property type="term" value="F:threonine synthase activity"/>
    <property type="evidence" value="ECO:0007669"/>
    <property type="project" value="UniProtKB-EC"/>
</dbReference>
<dbReference type="GO" id="GO:0004794">
    <property type="term" value="F:threonine deaminase activity"/>
    <property type="evidence" value="ECO:0007669"/>
    <property type="project" value="TreeGrafter"/>
</dbReference>
<dbReference type="GO" id="GO:0030170">
    <property type="term" value="F:pyridoxal phosphate binding"/>
    <property type="evidence" value="ECO:0007669"/>
    <property type="project" value="InterPro"/>
</dbReference>
<evidence type="ECO:0000256" key="3">
    <source>
        <dbReference type="ARBA" id="ARBA00023239"/>
    </source>
</evidence>
<protein>
    <submittedName>
        <fullName evidence="5">Threonine synthase</fullName>
        <ecNumber evidence="5">4.2.3.1</ecNumber>
    </submittedName>
</protein>
<organism evidence="5">
    <name type="scientific">bioreactor metagenome</name>
    <dbReference type="NCBI Taxonomy" id="1076179"/>
    <lineage>
        <taxon>unclassified sequences</taxon>
        <taxon>metagenomes</taxon>
        <taxon>ecological metagenomes</taxon>
    </lineage>
</organism>
<proteinExistence type="predicted"/>